<evidence type="ECO:0000256" key="5">
    <source>
        <dbReference type="SAM" id="MobiDB-lite"/>
    </source>
</evidence>
<proteinExistence type="inferred from homology"/>
<dbReference type="SUPFAM" id="SSF48576">
    <property type="entry name" value="Terpenoid synthases"/>
    <property type="match status" value="1"/>
</dbReference>
<evidence type="ECO:0000256" key="4">
    <source>
        <dbReference type="RuleBase" id="RU004466"/>
    </source>
</evidence>
<keyword evidence="2" id="KW-0479">Metal-binding</keyword>
<dbReference type="EMBL" id="CP109527">
    <property type="protein sequence ID" value="WTY39407.1"/>
    <property type="molecule type" value="Genomic_DNA"/>
</dbReference>
<dbReference type="Gene3D" id="1.10.600.10">
    <property type="entry name" value="Farnesyl Diphosphate Synthase"/>
    <property type="match status" value="1"/>
</dbReference>
<evidence type="ECO:0000313" key="6">
    <source>
        <dbReference type="EMBL" id="WTY39407.1"/>
    </source>
</evidence>
<comment type="similarity">
    <text evidence="4">Belongs to the FPP/GGPP synthase family.</text>
</comment>
<dbReference type="InterPro" id="IPR033749">
    <property type="entry name" value="Polyprenyl_synt_CS"/>
</dbReference>
<evidence type="ECO:0000256" key="3">
    <source>
        <dbReference type="ARBA" id="ARBA00022842"/>
    </source>
</evidence>
<protein>
    <submittedName>
        <fullName evidence="6">Family 2 encapsulin nanocompartment cargo protein polyprenyl transferase</fullName>
    </submittedName>
</protein>
<dbReference type="CDD" id="cd00685">
    <property type="entry name" value="Trans_IPPS_HT"/>
    <property type="match status" value="1"/>
</dbReference>
<evidence type="ECO:0000256" key="1">
    <source>
        <dbReference type="ARBA" id="ARBA00005128"/>
    </source>
</evidence>
<dbReference type="PROSITE" id="PS00723">
    <property type="entry name" value="POLYPRENYL_SYNTHASE_1"/>
    <property type="match status" value="1"/>
</dbReference>
<dbReference type="SFLD" id="SFLDG01017">
    <property type="entry name" value="Polyprenyl_Transferase_Like"/>
    <property type="match status" value="1"/>
</dbReference>
<dbReference type="NCBIfam" id="NF041169">
    <property type="entry name" value="f2_encap_cargo4"/>
    <property type="match status" value="1"/>
</dbReference>
<comment type="pathway">
    <text evidence="1">Isoprenoid biosynthesis.</text>
</comment>
<feature type="region of interest" description="Disordered" evidence="5">
    <location>
        <begin position="1"/>
        <end position="24"/>
    </location>
</feature>
<keyword evidence="7" id="KW-1185">Reference proteome</keyword>
<accession>A0ABZ1NHY9</accession>
<organism evidence="6 7">
    <name type="scientific">Nocardia salmonicida</name>
    <dbReference type="NCBI Taxonomy" id="53431"/>
    <lineage>
        <taxon>Bacteria</taxon>
        <taxon>Bacillati</taxon>
        <taxon>Actinomycetota</taxon>
        <taxon>Actinomycetes</taxon>
        <taxon>Mycobacteriales</taxon>
        <taxon>Nocardiaceae</taxon>
        <taxon>Nocardia</taxon>
    </lineage>
</organism>
<feature type="compositionally biased region" description="Low complexity" evidence="5">
    <location>
        <begin position="13"/>
        <end position="24"/>
    </location>
</feature>
<dbReference type="SFLD" id="SFLDS00005">
    <property type="entry name" value="Isoprenoid_Synthase_Type_I"/>
    <property type="match status" value="1"/>
</dbReference>
<keyword evidence="4 6" id="KW-0808">Transferase</keyword>
<keyword evidence="3" id="KW-0460">Magnesium</keyword>
<evidence type="ECO:0000313" key="7">
    <source>
        <dbReference type="Proteomes" id="UP001621418"/>
    </source>
</evidence>
<dbReference type="Proteomes" id="UP001621418">
    <property type="component" value="Chromosome"/>
</dbReference>
<dbReference type="GO" id="GO:0016740">
    <property type="term" value="F:transferase activity"/>
    <property type="evidence" value="ECO:0007669"/>
    <property type="project" value="UniProtKB-KW"/>
</dbReference>
<reference evidence="6 7" key="1">
    <citation type="submission" date="2022-10" db="EMBL/GenBank/DDBJ databases">
        <title>The complete genomes of actinobacterial strains from the NBC collection.</title>
        <authorList>
            <person name="Joergensen T.S."/>
            <person name="Alvarez Arevalo M."/>
            <person name="Sterndorff E.B."/>
            <person name="Faurdal D."/>
            <person name="Vuksanovic O."/>
            <person name="Mourched A.-S."/>
            <person name="Charusanti P."/>
            <person name="Shaw S."/>
            <person name="Blin K."/>
            <person name="Weber T."/>
        </authorList>
    </citation>
    <scope>NUCLEOTIDE SEQUENCE [LARGE SCALE GENOMIC DNA]</scope>
    <source>
        <strain evidence="6 7">NBC_01413</strain>
    </source>
</reference>
<dbReference type="Pfam" id="PF00348">
    <property type="entry name" value="polyprenyl_synt"/>
    <property type="match status" value="1"/>
</dbReference>
<evidence type="ECO:0000256" key="2">
    <source>
        <dbReference type="ARBA" id="ARBA00022723"/>
    </source>
</evidence>
<name>A0ABZ1NHY9_9NOCA</name>
<sequence length="362" mass="38535">MSTPQAASTPILAQAPVTAPAVSPSPRTAADVLDQCREACSATLHAAVQMMPATVRTIVGYHFGWWDPTGRPEKHDGGKAIRPALVLSAARLTGGDVAAAVRAAVAVELVHNFSLLHDDVMDRDTTRRHRPTAWTAFGIGPAILAGDALVAQAYSLLAAEPNTPIVEATNLMSRSVLHLVEGQCADLGFERRTDVEVDECLTMVDQKTGALFGCSAALGGLFGNADSGELLHLQEFGRRLGRVFQHTDDLLGIWGDPHVTGKSVFSDLRSRKKSLPVVFALRSNTPEAGALADLYLREKPLDDSELVRAAELIEAAGGREWSRLQARQLYEEAMSAISQVGSDAGALADLDLLAALAADRDC</sequence>
<gene>
    <name evidence="6" type="ORF">OG308_16970</name>
</gene>
<dbReference type="InterPro" id="IPR000092">
    <property type="entry name" value="Polyprenyl_synt"/>
</dbReference>
<dbReference type="InterPro" id="IPR008949">
    <property type="entry name" value="Isoprenoid_synthase_dom_sf"/>
</dbReference>
<dbReference type="PANTHER" id="PTHR12001">
    <property type="entry name" value="GERANYLGERANYL PYROPHOSPHATE SYNTHASE"/>
    <property type="match status" value="1"/>
</dbReference>
<dbReference type="RefSeq" id="WP_405151378.1">
    <property type="nucleotide sequence ID" value="NZ_CP109527.1"/>
</dbReference>
<dbReference type="PANTHER" id="PTHR12001:SF86">
    <property type="entry name" value="GERANYLGERANYL DIPHOSPHATE SYNTHASE"/>
    <property type="match status" value="1"/>
</dbReference>